<dbReference type="Proteomes" id="UP000244874">
    <property type="component" value="Unassembled WGS sequence"/>
</dbReference>
<feature type="region of interest" description="Disordered" evidence="1">
    <location>
        <begin position="44"/>
        <end position="71"/>
    </location>
</feature>
<protein>
    <submittedName>
        <fullName evidence="2">Uncharacterized protein</fullName>
    </submittedName>
</protein>
<organism evidence="2 3">
    <name type="scientific">Pseudomonas plecoglossicida</name>
    <dbReference type="NCBI Taxonomy" id="70775"/>
    <lineage>
        <taxon>Bacteria</taxon>
        <taxon>Pseudomonadati</taxon>
        <taxon>Pseudomonadota</taxon>
        <taxon>Gammaproteobacteria</taxon>
        <taxon>Pseudomonadales</taxon>
        <taxon>Pseudomonadaceae</taxon>
        <taxon>Pseudomonas</taxon>
    </lineage>
</organism>
<accession>A0A2R7UST7</accession>
<feature type="compositionally biased region" description="Basic and acidic residues" evidence="1">
    <location>
        <begin position="51"/>
        <end position="60"/>
    </location>
</feature>
<comment type="caution">
    <text evidence="2">The sequence shown here is derived from an EMBL/GenBank/DDBJ whole genome shotgun (WGS) entry which is preliminary data.</text>
</comment>
<dbReference type="AlphaFoldDB" id="A0A2R7UST7"/>
<name>A0A2R7UST7_PSEDL</name>
<sequence length="71" mass="8225">MQPRQYAAEILQLRTRAERNAALLQVPKAWQSLVRKHCEITWNHPSRHKLRESPKPDEQCRPTSAAPAART</sequence>
<gene>
    <name evidence="2" type="ORF">DBB42_03180</name>
</gene>
<evidence type="ECO:0000256" key="1">
    <source>
        <dbReference type="SAM" id="MobiDB-lite"/>
    </source>
</evidence>
<proteinExistence type="predicted"/>
<dbReference type="EMBL" id="QANO01000074">
    <property type="protein sequence ID" value="PTU53669.1"/>
    <property type="molecule type" value="Genomic_DNA"/>
</dbReference>
<evidence type="ECO:0000313" key="3">
    <source>
        <dbReference type="Proteomes" id="UP000244874"/>
    </source>
</evidence>
<reference evidence="2 3" key="1">
    <citation type="submission" date="2018-04" db="EMBL/GenBank/DDBJ databases">
        <authorList>
            <person name="Go L.Y."/>
            <person name="Mitchell J.A."/>
        </authorList>
    </citation>
    <scope>NUCLEOTIDE SEQUENCE [LARGE SCALE GENOMIC DNA]</scope>
    <source>
        <strain evidence="2 3">KCJK7865</strain>
    </source>
</reference>
<evidence type="ECO:0000313" key="2">
    <source>
        <dbReference type="EMBL" id="PTU53669.1"/>
    </source>
</evidence>